<proteinExistence type="predicted"/>
<evidence type="ECO:0000313" key="2">
    <source>
        <dbReference type="Proteomes" id="UP001595957"/>
    </source>
</evidence>
<dbReference type="EMBL" id="JBHSFZ010000016">
    <property type="protein sequence ID" value="MFC4594424.1"/>
    <property type="molecule type" value="Genomic_DNA"/>
</dbReference>
<gene>
    <name evidence="1" type="ORF">ACFO3E_09495</name>
</gene>
<comment type="caution">
    <text evidence="1">The sequence shown here is derived from an EMBL/GenBank/DDBJ whole genome shotgun (WGS) entry which is preliminary data.</text>
</comment>
<dbReference type="Proteomes" id="UP001595957">
    <property type="component" value="Unassembled WGS sequence"/>
</dbReference>
<sequence length="314" mass="35592">MENVLSRVKDSDIDQFAFSELPAAENCDDRTLTADAFGFYKDGHFDASIIARRRGDAVDVIPLVHPDRQRPKWNFVKAWRHFSHVRKDKEQTDQIIGVFDALPWRGAAEAAINFLTSPQGQAIYQSEPYLPDILDDHVALRKTPKGSFAHAYCDFMEREGLSAAGLVAATGNDRNGQPLLKDGVEWYNDRLRDIHDILHILTGYERDPLGEQCLLAYLFHQRPSPGHLAVSTAGTLLMKVQLKTKAPILRAIIEAHRHGRLCTRIVEQSIRGILPMPLAEVRERFNVPAPFWYKKVHDVWKSEGVDPHAFLAKQ</sequence>
<keyword evidence="2" id="KW-1185">Reference proteome</keyword>
<reference evidence="2" key="1">
    <citation type="journal article" date="2019" name="Int. J. Syst. Evol. Microbiol.">
        <title>The Global Catalogue of Microorganisms (GCM) 10K type strain sequencing project: providing services to taxonomists for standard genome sequencing and annotation.</title>
        <authorList>
            <consortium name="The Broad Institute Genomics Platform"/>
            <consortium name="The Broad Institute Genome Sequencing Center for Infectious Disease"/>
            <person name="Wu L."/>
            <person name="Ma J."/>
        </authorList>
    </citation>
    <scope>NUCLEOTIDE SEQUENCE [LARGE SCALE GENOMIC DNA]</scope>
    <source>
        <strain evidence="2">NBRC 103632</strain>
    </source>
</reference>
<accession>A0ABV9F026</accession>
<dbReference type="Pfam" id="PF05019">
    <property type="entry name" value="Coq4"/>
    <property type="match status" value="1"/>
</dbReference>
<dbReference type="InterPro" id="IPR007715">
    <property type="entry name" value="Coq4"/>
</dbReference>
<name>A0ABV9F026_9SPHN</name>
<evidence type="ECO:0000313" key="1">
    <source>
        <dbReference type="EMBL" id="MFC4594424.1"/>
    </source>
</evidence>
<dbReference type="RefSeq" id="WP_380804148.1">
    <property type="nucleotide sequence ID" value="NZ_JBHSFZ010000016.1"/>
</dbReference>
<organism evidence="1 2">
    <name type="scientific">Sphingobium tyrosinilyticum</name>
    <dbReference type="NCBI Taxonomy" id="2715436"/>
    <lineage>
        <taxon>Bacteria</taxon>
        <taxon>Pseudomonadati</taxon>
        <taxon>Pseudomonadota</taxon>
        <taxon>Alphaproteobacteria</taxon>
        <taxon>Sphingomonadales</taxon>
        <taxon>Sphingomonadaceae</taxon>
        <taxon>Sphingobium</taxon>
    </lineage>
</organism>
<protein>
    <submittedName>
        <fullName evidence="1">Coq4 family protein</fullName>
    </submittedName>
</protein>